<evidence type="ECO:0000313" key="2">
    <source>
        <dbReference type="Proteomes" id="UP000016566"/>
    </source>
</evidence>
<sequence length="43" mass="4735">MRAHLSRWSPPMTKLSNSLAQADIATALHPYTTPAATRSAARW</sequence>
<keyword evidence="1" id="KW-0670">Pyruvate</keyword>
<dbReference type="AlphaFoldDB" id="U3AID0"/>
<keyword evidence="1" id="KW-0808">Transferase</keyword>
<organism evidence="1 2">
    <name type="scientific">Limimaricola cinnabarinus LL-001</name>
    <dbReference type="NCBI Taxonomy" id="1337093"/>
    <lineage>
        <taxon>Bacteria</taxon>
        <taxon>Pseudomonadati</taxon>
        <taxon>Pseudomonadota</taxon>
        <taxon>Alphaproteobacteria</taxon>
        <taxon>Rhodobacterales</taxon>
        <taxon>Paracoccaceae</taxon>
        <taxon>Limimaricola</taxon>
    </lineage>
</organism>
<keyword evidence="1" id="KW-0032">Aminotransferase</keyword>
<keyword evidence="2" id="KW-1185">Reference proteome</keyword>
<accession>U3AID0</accession>
<name>U3AID0_9RHOB</name>
<dbReference type="EMBL" id="BATB01000004">
    <property type="protein sequence ID" value="GAD54558.1"/>
    <property type="molecule type" value="Genomic_DNA"/>
</dbReference>
<evidence type="ECO:0000313" key="1">
    <source>
        <dbReference type="EMBL" id="GAD54558.1"/>
    </source>
</evidence>
<reference evidence="1" key="1">
    <citation type="journal article" date="2013" name="Genome Announc.">
        <title>Draft Genome Sequence of Loktanella cinnabarina LL-001T, Isolated from Deep-Sea Floor Sediment.</title>
        <authorList>
            <person name="Nishi S."/>
            <person name="Tsubouchi T."/>
            <person name="Takaki Y."/>
            <person name="Koyanagi R."/>
            <person name="Satoh N."/>
            <person name="Maruyama T."/>
            <person name="Hatada Y."/>
        </authorList>
    </citation>
    <scope>NUCLEOTIDE SEQUENCE [LARGE SCALE GENOMIC DNA]</scope>
    <source>
        <strain evidence="1">LL-001</strain>
    </source>
</reference>
<protein>
    <submittedName>
        <fullName evidence="1">Omega-amino acid--pyruvate aminotransferase</fullName>
    </submittedName>
</protein>
<comment type="caution">
    <text evidence="1">The sequence shown here is derived from an EMBL/GenBank/DDBJ whole genome shotgun (WGS) entry which is preliminary data.</text>
</comment>
<proteinExistence type="predicted"/>
<gene>
    <name evidence="1" type="ORF">MBELCI_0610</name>
</gene>
<dbReference type="Proteomes" id="UP000016566">
    <property type="component" value="Unassembled WGS sequence"/>
</dbReference>
<dbReference type="GO" id="GO:0008483">
    <property type="term" value="F:transaminase activity"/>
    <property type="evidence" value="ECO:0007669"/>
    <property type="project" value="UniProtKB-KW"/>
</dbReference>